<accession>K0JNP4</accession>
<feature type="region of interest" description="Disordered" evidence="1">
    <location>
        <begin position="1"/>
        <end position="34"/>
    </location>
</feature>
<evidence type="ECO:0000256" key="1">
    <source>
        <dbReference type="SAM" id="MobiDB-lite"/>
    </source>
</evidence>
<evidence type="ECO:0000313" key="3">
    <source>
        <dbReference type="Proteomes" id="UP000006281"/>
    </source>
</evidence>
<dbReference type="EMBL" id="HE804045">
    <property type="protein sequence ID" value="CCH27540.1"/>
    <property type="molecule type" value="Genomic_DNA"/>
</dbReference>
<proteinExistence type="predicted"/>
<dbReference type="Proteomes" id="UP000006281">
    <property type="component" value="Chromosome"/>
</dbReference>
<dbReference type="OrthoDB" id="3698354at2"/>
<dbReference type="STRING" id="1179773.BN6_02070"/>
<dbReference type="KEGG" id="sesp:BN6_02070"/>
<name>K0JNP4_SACES</name>
<keyword evidence="3" id="KW-1185">Reference proteome</keyword>
<sequence>MSMPNAMQLHKGPGVRRPGLADLRDTASAGPLGLDPTDDEVTVLAKVVWRIGHAIAEVTRDPRNQEVLRYAYHLPRDPELAGLNLDGRLALLAVRRGRGWAANTTNKLTNRLAEKVVAHCRDRPARPAPAELRELVRAELDFRRGRIGSTAVEVPGDYFARMIEAVNTSAPRLLELHLPRQRLYFDTADERLVTVRTPALGEYLCTFLRPDGPTEYRRAVGLPPGRVRSATGRQVLDALARHPGVGLVVEPVGVSECFHWTPEDVVRLSAEV</sequence>
<dbReference type="HOGENOM" id="CLU_1022659_0_0_11"/>
<reference evidence="2 3" key="1">
    <citation type="journal article" date="2012" name="BMC Genomics">
        <title>Complete genome sequence of Saccharothrix espanaensis DSM 44229T and comparison to the other completely sequenced Pseudonocardiaceae.</title>
        <authorList>
            <person name="Strobel T."/>
            <person name="Al-Dilaimi A."/>
            <person name="Blom J."/>
            <person name="Gessner A."/>
            <person name="Kalinowski J."/>
            <person name="Luzhetska M."/>
            <person name="Puhler A."/>
            <person name="Szczepanowski R."/>
            <person name="Bechthold A."/>
            <person name="Ruckert C."/>
        </authorList>
    </citation>
    <scope>NUCLEOTIDE SEQUENCE [LARGE SCALE GENOMIC DNA]</scope>
    <source>
        <strain evidence="3">ATCC 51144 / DSM 44229 / JCM 9112 / NBRC 15066 / NRRL 15764</strain>
    </source>
</reference>
<gene>
    <name evidence="2" type="ordered locus">BN6_02070</name>
</gene>
<evidence type="ECO:0000313" key="2">
    <source>
        <dbReference type="EMBL" id="CCH27540.1"/>
    </source>
</evidence>
<dbReference type="RefSeq" id="WP_015097654.1">
    <property type="nucleotide sequence ID" value="NC_019673.1"/>
</dbReference>
<organism evidence="2 3">
    <name type="scientific">Saccharothrix espanaensis (strain ATCC 51144 / DSM 44229 / JCM 9112 / NBRC 15066 / NRRL 15764)</name>
    <dbReference type="NCBI Taxonomy" id="1179773"/>
    <lineage>
        <taxon>Bacteria</taxon>
        <taxon>Bacillati</taxon>
        <taxon>Actinomycetota</taxon>
        <taxon>Actinomycetes</taxon>
        <taxon>Pseudonocardiales</taxon>
        <taxon>Pseudonocardiaceae</taxon>
        <taxon>Saccharothrix</taxon>
    </lineage>
</organism>
<dbReference type="AlphaFoldDB" id="K0JNP4"/>
<protein>
    <submittedName>
        <fullName evidence="2">Uncharacterized protein</fullName>
    </submittedName>
</protein>
<dbReference type="PATRIC" id="fig|1179773.3.peg.211"/>